<evidence type="ECO:0000256" key="1">
    <source>
        <dbReference type="SAM" id="MobiDB-lite"/>
    </source>
</evidence>
<organism evidence="2 3">
    <name type="scientific">Gordonia phage ChisanaKitsune</name>
    <dbReference type="NCBI Taxonomy" id="2871538"/>
    <lineage>
        <taxon>Viruses</taxon>
        <taxon>Duplodnaviria</taxon>
        <taxon>Heunggongvirae</taxon>
        <taxon>Uroviricota</taxon>
        <taxon>Caudoviricetes</taxon>
        <taxon>Chidieberevirus</taxon>
        <taxon>Chidieberevirus chisanakitsune</taxon>
    </lineage>
</organism>
<name>A0AAE7XF35_9CAUD</name>
<accession>A0AAE7XF35</accession>
<feature type="compositionally biased region" description="Acidic residues" evidence="1">
    <location>
        <begin position="173"/>
        <end position="190"/>
    </location>
</feature>
<protein>
    <submittedName>
        <fullName evidence="2">SsDNA binding protein</fullName>
    </submittedName>
</protein>
<evidence type="ECO:0000313" key="3">
    <source>
        <dbReference type="Proteomes" id="UP000827561"/>
    </source>
</evidence>
<sequence>MALKIKAEKAGTIKSLKASLKRGGAGSFIKNVPKDSGITVRFLTEPDEWVKYREYYSENTEPRYFPDVEGMDPDFVADLDKPSTRYLACAVDVDSNEVIPIKMPKSLVESLMKKYDKYDTILDRDYELVKDGEGFDTSYEAIPEAPKRRNLKQFDVLDLMDVLEKQLPKELVGDDDDDEPPFDMDEDDDEKPMRRRGGSRTGGGTRKRRPSTDEDAPVRRVKKKQPVKKTRSTSSGSTVKRRPLRKK</sequence>
<dbReference type="EMBL" id="MZ820089">
    <property type="protein sequence ID" value="QZE10851.1"/>
    <property type="molecule type" value="Genomic_DNA"/>
</dbReference>
<evidence type="ECO:0000313" key="2">
    <source>
        <dbReference type="EMBL" id="QZE10851.1"/>
    </source>
</evidence>
<proteinExistence type="predicted"/>
<feature type="compositionally biased region" description="Basic residues" evidence="1">
    <location>
        <begin position="219"/>
        <end position="231"/>
    </location>
</feature>
<reference evidence="2 3" key="1">
    <citation type="submission" date="2021-08" db="EMBL/GenBank/DDBJ databases">
        <authorList>
            <person name="Abebe M.A."/>
            <person name="Anderson J.Z."/>
            <person name="Burris R."/>
            <person name="Durrani M."/>
            <person name="Fetterly M.N."/>
            <person name="Fowler R.A."/>
            <person name="Friedman A."/>
            <person name="Khuong T.M."/>
            <person name="Konnor C.A."/>
            <person name="Madden B.G."/>
            <person name="Makula M.N."/>
            <person name="McTigue K."/>
            <person name="Morgan A.R."/>
            <person name="Qureshi S.I."/>
            <person name="Rainey M."/>
            <person name="Scherer A.E."/>
            <person name="Singer L."/>
            <person name="Thakar S.M."/>
            <person name="Truong P."/>
            <person name="Zaeean M.H."/>
            <person name="Balish M.F."/>
            <person name="Garlena R.A."/>
            <person name="Russell D.A."/>
            <person name="Jacobs-Sera D."/>
            <person name="Hatfull G.F."/>
        </authorList>
    </citation>
    <scope>NUCLEOTIDE SEQUENCE [LARGE SCALE GENOMIC DNA]</scope>
</reference>
<dbReference type="KEGG" id="vg:77952053"/>
<dbReference type="Proteomes" id="UP000827561">
    <property type="component" value="Segment"/>
</dbReference>
<dbReference type="GeneID" id="77952053"/>
<keyword evidence="3" id="KW-1185">Reference proteome</keyword>
<dbReference type="RefSeq" id="YP_010675733.1">
    <property type="nucleotide sequence ID" value="NC_071006.1"/>
</dbReference>
<gene>
    <name evidence="2" type="primary">86</name>
    <name evidence="2" type="ORF">SEA_CHISANAKITSUNE_86</name>
</gene>
<feature type="region of interest" description="Disordered" evidence="1">
    <location>
        <begin position="168"/>
        <end position="247"/>
    </location>
</feature>